<dbReference type="Gene3D" id="1.10.260.40">
    <property type="entry name" value="lambda repressor-like DNA-binding domains"/>
    <property type="match status" value="1"/>
</dbReference>
<keyword evidence="1" id="KW-0805">Transcription regulation</keyword>
<dbReference type="EMBL" id="CAEZYZ010000152">
    <property type="protein sequence ID" value="CAB4753709.1"/>
    <property type="molecule type" value="Genomic_DNA"/>
</dbReference>
<dbReference type="GO" id="GO:0003677">
    <property type="term" value="F:DNA binding"/>
    <property type="evidence" value="ECO:0007669"/>
    <property type="project" value="UniProtKB-KW"/>
</dbReference>
<dbReference type="AlphaFoldDB" id="A0A6J6U5V2"/>
<dbReference type="InterPro" id="IPR050807">
    <property type="entry name" value="TransReg_Diox_bact_type"/>
</dbReference>
<dbReference type="SMART" id="SM00530">
    <property type="entry name" value="HTH_XRE"/>
    <property type="match status" value="1"/>
</dbReference>
<dbReference type="InterPro" id="IPR014710">
    <property type="entry name" value="RmlC-like_jellyroll"/>
</dbReference>
<keyword evidence="3" id="KW-0804">Transcription</keyword>
<evidence type="ECO:0000313" key="5">
    <source>
        <dbReference type="EMBL" id="CAB4753709.1"/>
    </source>
</evidence>
<dbReference type="EMBL" id="CAFBPD010000282">
    <property type="protein sequence ID" value="CAB5022560.1"/>
    <property type="molecule type" value="Genomic_DNA"/>
</dbReference>
<dbReference type="SUPFAM" id="SSF51182">
    <property type="entry name" value="RmlC-like cupins"/>
    <property type="match status" value="1"/>
</dbReference>
<dbReference type="Gene3D" id="2.60.120.10">
    <property type="entry name" value="Jelly Rolls"/>
    <property type="match status" value="1"/>
</dbReference>
<name>A0A6J6U5V2_9ZZZZ</name>
<dbReference type="GO" id="GO:0003700">
    <property type="term" value="F:DNA-binding transcription factor activity"/>
    <property type="evidence" value="ECO:0007669"/>
    <property type="project" value="TreeGrafter"/>
</dbReference>
<dbReference type="InterPro" id="IPR001387">
    <property type="entry name" value="Cro/C1-type_HTH"/>
</dbReference>
<organism evidence="5">
    <name type="scientific">freshwater metagenome</name>
    <dbReference type="NCBI Taxonomy" id="449393"/>
    <lineage>
        <taxon>unclassified sequences</taxon>
        <taxon>metagenomes</taxon>
        <taxon>ecological metagenomes</taxon>
    </lineage>
</organism>
<dbReference type="CDD" id="cd02209">
    <property type="entry name" value="cupin_XRE_C"/>
    <property type="match status" value="1"/>
</dbReference>
<reference evidence="5" key="1">
    <citation type="submission" date="2020-05" db="EMBL/GenBank/DDBJ databases">
        <authorList>
            <person name="Chiriac C."/>
            <person name="Salcher M."/>
            <person name="Ghai R."/>
            <person name="Kavagutti S V."/>
        </authorList>
    </citation>
    <scope>NUCLEOTIDE SEQUENCE</scope>
</reference>
<sequence>MSVELLVERIPAEVGARVRTARTLRGWTLDQLAEHSGVSRRMIVNVEAGTSNASIATLLRLATALHVSLADVVSDVSPREVIVVTGPAGREPLWRGSAGGTALLVASADTPDMLELWDWTMQPGDEYESEAHRPGTRELLHVIAGRLRLTVDEDSRELGEGEAASFDAGVPHRYANEGKVPLRFMMTVLEPLVRVRP</sequence>
<dbReference type="GO" id="GO:0005829">
    <property type="term" value="C:cytosol"/>
    <property type="evidence" value="ECO:0007669"/>
    <property type="project" value="TreeGrafter"/>
</dbReference>
<dbReference type="PANTHER" id="PTHR46797:SF23">
    <property type="entry name" value="HTH-TYPE TRANSCRIPTIONAL REGULATOR SUTR"/>
    <property type="match status" value="1"/>
</dbReference>
<keyword evidence="2" id="KW-0238">DNA-binding</keyword>
<evidence type="ECO:0000256" key="1">
    <source>
        <dbReference type="ARBA" id="ARBA00023015"/>
    </source>
</evidence>
<dbReference type="InterPro" id="IPR010982">
    <property type="entry name" value="Lambda_DNA-bd_dom_sf"/>
</dbReference>
<protein>
    <submittedName>
        <fullName evidence="5">Unannotated protein</fullName>
    </submittedName>
</protein>
<evidence type="ECO:0000313" key="6">
    <source>
        <dbReference type="EMBL" id="CAB5022560.1"/>
    </source>
</evidence>
<dbReference type="Pfam" id="PF01381">
    <property type="entry name" value="HTH_3"/>
    <property type="match status" value="1"/>
</dbReference>
<dbReference type="InterPro" id="IPR011051">
    <property type="entry name" value="RmlC_Cupin_sf"/>
</dbReference>
<proteinExistence type="predicted"/>
<dbReference type="Pfam" id="PF07883">
    <property type="entry name" value="Cupin_2"/>
    <property type="match status" value="1"/>
</dbReference>
<accession>A0A6J6U5V2</accession>
<dbReference type="InterPro" id="IPR013096">
    <property type="entry name" value="Cupin_2"/>
</dbReference>
<dbReference type="CDD" id="cd00093">
    <property type="entry name" value="HTH_XRE"/>
    <property type="match status" value="1"/>
</dbReference>
<evidence type="ECO:0000256" key="2">
    <source>
        <dbReference type="ARBA" id="ARBA00023125"/>
    </source>
</evidence>
<dbReference type="PANTHER" id="PTHR46797">
    <property type="entry name" value="HTH-TYPE TRANSCRIPTIONAL REGULATOR"/>
    <property type="match status" value="1"/>
</dbReference>
<evidence type="ECO:0000259" key="4">
    <source>
        <dbReference type="PROSITE" id="PS50943"/>
    </source>
</evidence>
<dbReference type="PROSITE" id="PS50943">
    <property type="entry name" value="HTH_CROC1"/>
    <property type="match status" value="1"/>
</dbReference>
<feature type="domain" description="HTH cro/C1-type" evidence="4">
    <location>
        <begin position="18"/>
        <end position="72"/>
    </location>
</feature>
<dbReference type="SUPFAM" id="SSF47413">
    <property type="entry name" value="lambda repressor-like DNA-binding domains"/>
    <property type="match status" value="1"/>
</dbReference>
<evidence type="ECO:0000256" key="3">
    <source>
        <dbReference type="ARBA" id="ARBA00023163"/>
    </source>
</evidence>
<gene>
    <name evidence="5" type="ORF">UFOPK2810_00962</name>
    <name evidence="6" type="ORF">UFOPK4061_01486</name>
</gene>